<dbReference type="AlphaFoldDB" id="A0A9X1ZES5"/>
<comment type="caution">
    <text evidence="1">The sequence shown here is derived from an EMBL/GenBank/DDBJ whole genome shotgun (WGS) entry which is preliminary data.</text>
</comment>
<dbReference type="Proteomes" id="UP001139408">
    <property type="component" value="Unassembled WGS sequence"/>
</dbReference>
<accession>A0A9X1ZES5</accession>
<reference evidence="1" key="1">
    <citation type="submission" date="2022-01" db="EMBL/GenBank/DDBJ databases">
        <title>Whole genome-based taxonomy of the Shewanellaceae.</title>
        <authorList>
            <person name="Martin-Rodriguez A.J."/>
        </authorList>
    </citation>
    <scope>NUCLEOTIDE SEQUENCE</scope>
    <source>
        <strain evidence="1">DSM 23803</strain>
    </source>
</reference>
<gene>
    <name evidence="1" type="ORF">L2749_09895</name>
</gene>
<evidence type="ECO:0000313" key="2">
    <source>
        <dbReference type="Proteomes" id="UP001139408"/>
    </source>
</evidence>
<proteinExistence type="predicted"/>
<keyword evidence="2" id="KW-1185">Reference proteome</keyword>
<dbReference type="EMBL" id="JAKILJ010000019">
    <property type="protein sequence ID" value="MCL1105568.1"/>
    <property type="molecule type" value="Genomic_DNA"/>
</dbReference>
<dbReference type="PROSITE" id="PS51257">
    <property type="entry name" value="PROKAR_LIPOPROTEIN"/>
    <property type="match status" value="1"/>
</dbReference>
<name>A0A9X1ZES5_9GAMM</name>
<protein>
    <submittedName>
        <fullName evidence="1">Uncharacterized protein</fullName>
    </submittedName>
</protein>
<organism evidence="1 2">
    <name type="scientific">Shewanella algicola</name>
    <dbReference type="NCBI Taxonomy" id="640633"/>
    <lineage>
        <taxon>Bacteria</taxon>
        <taxon>Pseudomonadati</taxon>
        <taxon>Pseudomonadota</taxon>
        <taxon>Gammaproteobacteria</taxon>
        <taxon>Alteromonadales</taxon>
        <taxon>Shewanellaceae</taxon>
        <taxon>Shewanella</taxon>
    </lineage>
</organism>
<sequence length="106" mass="12271">MAHRLGLSVLIIGLLMSCIAEAGTVIVRKSSQPFDAFAVRDELQQQHEWQELLRQQQQLSILQSLPLTCIAVKGAFLYFNCGQHYYRPYQYQDQQLFIEINLAQEQ</sequence>
<evidence type="ECO:0000313" key="1">
    <source>
        <dbReference type="EMBL" id="MCL1105568.1"/>
    </source>
</evidence>
<dbReference type="RefSeq" id="WP_188925027.1">
    <property type="nucleotide sequence ID" value="NZ_BMQI01000018.1"/>
</dbReference>